<evidence type="ECO:0000313" key="6">
    <source>
        <dbReference type="RefSeq" id="XP_039114885.1"/>
    </source>
</evidence>
<dbReference type="AlphaFoldDB" id="A0AB40AIR8"/>
<evidence type="ECO:0000259" key="4">
    <source>
        <dbReference type="Pfam" id="PF23654"/>
    </source>
</evidence>
<dbReference type="SUPFAM" id="SSF48371">
    <property type="entry name" value="ARM repeat"/>
    <property type="match status" value="1"/>
</dbReference>
<dbReference type="Pfam" id="PF23628">
    <property type="entry name" value="ARM_LIN_C"/>
    <property type="match status" value="1"/>
</dbReference>
<reference evidence="6" key="1">
    <citation type="submission" date="2025-08" db="UniProtKB">
        <authorList>
            <consortium name="RefSeq"/>
        </authorList>
    </citation>
    <scope>IDENTIFICATION</scope>
</reference>
<dbReference type="GeneID" id="120250166"/>
<name>A0AB40AIR8_DIOCR</name>
<accession>A0AB40AIR8</accession>
<dbReference type="Gene3D" id="1.25.10.10">
    <property type="entry name" value="Leucine-rich Repeat Variant"/>
    <property type="match status" value="2"/>
</dbReference>
<protein>
    <submittedName>
        <fullName evidence="6">E3 ubiquitin-protein ligase LIN-2 isoform X1</fullName>
    </submittedName>
</protein>
<sequence length="1013" mass="113389">MQRSKTDRVLRVTPILLSLSRSRSRHPIPFVVIPLFLFLLDAPSSLMASSLEDLLVQEGFHRPKPRRSKSKLSDASHPPPAPATICNNRRSVELYEKKDLPSFSSMNSGHDREQPLIDEVAVRAVVSILSSYAGRFSKDGEFRERVRERCMVCLAVSKGAAHAVLTNLELGMDNIERLAGDPPGSKESKIRSLRNSIRLLSIVASLNSPRSKRNGFTCGVPNSHLSAIAQLYLAFVYRIERNDRLSSRHLLQMFCDAPFLARRNLLPNLWEHFFLPHLLHLKVWYAKEEDVVSGWDAEEKDHRLKMLSRVYNDSLDAGTVKFALYYKEWLNVGGEAPPLPSVPLPSRPESIEPVVMTSIVAISSSKNAGLYQAVFGSSLERDGVGDQITIKLHKEKEEVLNEKNSEPEDSVHIDKELPQRPSNNTVEQQPPVEVKPEPRRSHSFQLYSCMNHSNKFLVHETEIAKNKPARSKRTTPPKSKQTAPLPDLDQAIALLSNSNSLSYCKVAIRCVAKAWLDSHGDSHVKKALSTSSVIQGILDLLFTCKDNEVLELAMSILAELVVMNEVNRQVVLNADPQLEIFLRLLRSDTLCLKGAVLLYMLKPKAKQMLSPGWMPTVLRVLECGDQPQTLFSVQSTPKLAAFYFLDQLLMGFDVDRNVENGKQLVALGGLDMLIRSLEIGEDHERRISASLLAKCVQAEGSCRDYLAANIKKASIIELLQGNQLKSDGVALSLLAELICLSRRTQITKFLDELKKEGFLNTMHILLVYLQQAPTEQRPLAAAILLQLDLLGDPLQYSVYREEAIDAIVAVMERNSHNKKVQEQCSRALLLLAGRFSSTGMVTAEAWLLKKAGLDDGPQDSFTSRELLVTDFQRMEEEARTNETWLRNLAIVLLTSGHKRLLIALSNCIGDWIPNLARSCLVTIAWISCSISSSKGAHRLMSFACSILAPRLLESLNYDRALEERVLASLSLLHFAKQTDCLLKFTPFGKETTDLLKDLSRVTWTAQELLFACC</sequence>
<evidence type="ECO:0000313" key="5">
    <source>
        <dbReference type="Proteomes" id="UP001515500"/>
    </source>
</evidence>
<feature type="domain" description="Putative E3 ubiquitin-protein ligase LIN N-terminal" evidence="2">
    <location>
        <begin position="120"/>
        <end position="346"/>
    </location>
</feature>
<evidence type="ECO:0000256" key="1">
    <source>
        <dbReference type="SAM" id="MobiDB-lite"/>
    </source>
</evidence>
<dbReference type="InterPro" id="IPR016024">
    <property type="entry name" value="ARM-type_fold"/>
</dbReference>
<dbReference type="InterPro" id="IPR055566">
    <property type="entry name" value="ARM_LIN"/>
</dbReference>
<dbReference type="InterPro" id="IPR056514">
    <property type="entry name" value="ARM_LIN_2nd"/>
</dbReference>
<gene>
    <name evidence="6" type="primary">LOC120250166</name>
</gene>
<feature type="domain" description="Putative E3 ubiquitin-protein ligase LIN ARM-like" evidence="3">
    <location>
        <begin position="647"/>
        <end position="1009"/>
    </location>
</feature>
<feature type="region of interest" description="Disordered" evidence="1">
    <location>
        <begin position="398"/>
        <end position="440"/>
    </location>
</feature>
<keyword evidence="5" id="KW-1185">Reference proteome</keyword>
<evidence type="ECO:0000259" key="2">
    <source>
        <dbReference type="Pfam" id="PF23568"/>
    </source>
</evidence>
<dbReference type="RefSeq" id="XP_039114885.1">
    <property type="nucleotide sequence ID" value="XM_039258951.1"/>
</dbReference>
<dbReference type="Proteomes" id="UP001515500">
    <property type="component" value="Chromosome 19"/>
</dbReference>
<proteinExistence type="predicted"/>
<feature type="region of interest" description="Disordered" evidence="1">
    <location>
        <begin position="62"/>
        <end position="88"/>
    </location>
</feature>
<dbReference type="InterPro" id="IPR011989">
    <property type="entry name" value="ARM-like"/>
</dbReference>
<dbReference type="PANTHER" id="PTHR35549:SF3">
    <property type="entry name" value="E3 UBIQUITIN-PROTEIN LIGASE LIN"/>
    <property type="match status" value="1"/>
</dbReference>
<feature type="domain" description="Putative E3 ubiquitin-protein ligase LIN ARM repeats" evidence="4">
    <location>
        <begin position="485"/>
        <end position="646"/>
    </location>
</feature>
<dbReference type="Pfam" id="PF23654">
    <property type="entry name" value="ARM_LIN_2nd"/>
    <property type="match status" value="1"/>
</dbReference>
<organism evidence="5 6">
    <name type="scientific">Dioscorea cayennensis subsp. rotundata</name>
    <name type="common">White Guinea yam</name>
    <name type="synonym">Dioscorea rotundata</name>
    <dbReference type="NCBI Taxonomy" id="55577"/>
    <lineage>
        <taxon>Eukaryota</taxon>
        <taxon>Viridiplantae</taxon>
        <taxon>Streptophyta</taxon>
        <taxon>Embryophyta</taxon>
        <taxon>Tracheophyta</taxon>
        <taxon>Spermatophyta</taxon>
        <taxon>Magnoliopsida</taxon>
        <taxon>Liliopsida</taxon>
        <taxon>Dioscoreales</taxon>
        <taxon>Dioscoreaceae</taxon>
        <taxon>Dioscorea</taxon>
    </lineage>
</organism>
<dbReference type="InterPro" id="IPR056512">
    <property type="entry name" value="LIN_N"/>
</dbReference>
<dbReference type="PANTHER" id="PTHR35549">
    <property type="entry name" value="OS04G0584500 PROTEIN"/>
    <property type="match status" value="1"/>
</dbReference>
<feature type="region of interest" description="Disordered" evidence="1">
    <location>
        <begin position="463"/>
        <end position="484"/>
    </location>
</feature>
<evidence type="ECO:0000259" key="3">
    <source>
        <dbReference type="Pfam" id="PF23628"/>
    </source>
</evidence>
<dbReference type="Pfam" id="PF23568">
    <property type="entry name" value="ARM_LIN"/>
    <property type="match status" value="1"/>
</dbReference>
<feature type="compositionally biased region" description="Basic and acidic residues" evidence="1">
    <location>
        <begin position="398"/>
        <end position="418"/>
    </location>
</feature>